<dbReference type="Pfam" id="PF02401">
    <property type="entry name" value="LYTB"/>
    <property type="match status" value="1"/>
</dbReference>
<comment type="pathway">
    <text evidence="5">Isoprenoid biosynthesis; isopentenyl diphosphate biosynthesis via DXP pathway; isopentenyl diphosphate from 1-deoxy-D-xylulose 5-phosphate: step 6/6.</text>
</comment>
<evidence type="ECO:0000256" key="3">
    <source>
        <dbReference type="ARBA" id="ARBA00023004"/>
    </source>
</evidence>
<feature type="binding site" evidence="5">
    <location>
        <position position="129"/>
    </location>
    <ligand>
        <name>(2E)-4-hydroxy-3-methylbut-2-enyl diphosphate</name>
        <dbReference type="ChEBI" id="CHEBI:128753"/>
    </ligand>
</feature>
<feature type="binding site" evidence="5">
    <location>
        <position position="233"/>
    </location>
    <ligand>
        <name>(2E)-4-hydroxy-3-methylbut-2-enyl diphosphate</name>
        <dbReference type="ChEBI" id="CHEBI:128753"/>
    </ligand>
</feature>
<evidence type="ECO:0000256" key="5">
    <source>
        <dbReference type="HAMAP-Rule" id="MF_00191"/>
    </source>
</evidence>
<feature type="binding site" evidence="5">
    <location>
        <position position="234"/>
    </location>
    <ligand>
        <name>dimethylallyl diphosphate</name>
        <dbReference type="ChEBI" id="CHEBI:57623"/>
    </ligand>
</feature>
<keyword evidence="5" id="KW-0414">Isoprene biosynthesis</keyword>
<dbReference type="PANTHER" id="PTHR30426:SF0">
    <property type="entry name" value="4-HYDROXY-3-METHYLBUT-2-ENYL DIPHOSPHATE REDUCTASE"/>
    <property type="match status" value="1"/>
</dbReference>
<feature type="binding site" evidence="5">
    <location>
        <position position="234"/>
    </location>
    <ligand>
        <name>isopentenyl diphosphate</name>
        <dbReference type="ChEBI" id="CHEBI:128769"/>
    </ligand>
</feature>
<dbReference type="GO" id="GO:0051745">
    <property type="term" value="F:4-hydroxy-3-methylbut-2-enyl diphosphate reductase activity"/>
    <property type="evidence" value="ECO:0007669"/>
    <property type="project" value="UniProtKB-EC"/>
</dbReference>
<dbReference type="EMBL" id="JBHTCF010000010">
    <property type="protein sequence ID" value="MFC7307104.1"/>
    <property type="molecule type" value="Genomic_DNA"/>
</dbReference>
<keyword evidence="5 6" id="KW-0560">Oxidoreductase</keyword>
<comment type="catalytic activity">
    <reaction evidence="5">
        <text>isopentenyl diphosphate + 2 oxidized [2Fe-2S]-[ferredoxin] + H2O = (2E)-4-hydroxy-3-methylbut-2-enyl diphosphate + 2 reduced [2Fe-2S]-[ferredoxin] + 2 H(+)</text>
        <dbReference type="Rhea" id="RHEA:24488"/>
        <dbReference type="Rhea" id="RHEA-COMP:10000"/>
        <dbReference type="Rhea" id="RHEA-COMP:10001"/>
        <dbReference type="ChEBI" id="CHEBI:15377"/>
        <dbReference type="ChEBI" id="CHEBI:15378"/>
        <dbReference type="ChEBI" id="CHEBI:33737"/>
        <dbReference type="ChEBI" id="CHEBI:33738"/>
        <dbReference type="ChEBI" id="CHEBI:128753"/>
        <dbReference type="ChEBI" id="CHEBI:128769"/>
        <dbReference type="EC" id="1.17.7.4"/>
    </reaction>
</comment>
<reference evidence="7" key="1">
    <citation type="journal article" date="2019" name="Int. J. Syst. Evol. Microbiol.">
        <title>The Global Catalogue of Microorganisms (GCM) 10K type strain sequencing project: providing services to taxonomists for standard genome sequencing and annotation.</title>
        <authorList>
            <consortium name="The Broad Institute Genomics Platform"/>
            <consortium name="The Broad Institute Genome Sequencing Center for Infectious Disease"/>
            <person name="Wu L."/>
            <person name="Ma J."/>
        </authorList>
    </citation>
    <scope>NUCLEOTIDE SEQUENCE [LARGE SCALE GENOMIC DNA]</scope>
    <source>
        <strain evidence="7">SYNS20</strain>
    </source>
</reference>
<feature type="binding site" evidence="5">
    <location>
        <position position="277"/>
    </location>
    <ligand>
        <name>dimethylallyl diphosphate</name>
        <dbReference type="ChEBI" id="CHEBI:57623"/>
    </ligand>
</feature>
<keyword evidence="1 5" id="KW-0004">4Fe-4S</keyword>
<comment type="caution">
    <text evidence="6">The sequence shown here is derived from an EMBL/GenBank/DDBJ whole genome shotgun (WGS) entry which is preliminary data.</text>
</comment>
<keyword evidence="4 5" id="KW-0411">Iron-sulfur</keyword>
<feature type="binding site" evidence="5">
    <location>
        <position position="129"/>
    </location>
    <ligand>
        <name>dimethylallyl diphosphate</name>
        <dbReference type="ChEBI" id="CHEBI:57623"/>
    </ligand>
</feature>
<comment type="cofactor">
    <cofactor evidence="5">
        <name>[4Fe-4S] cluster</name>
        <dbReference type="ChEBI" id="CHEBI:49883"/>
    </cofactor>
    <text evidence="5">Binds 1 [4Fe-4S] cluster per subunit.</text>
</comment>
<feature type="binding site" evidence="5">
    <location>
        <position position="79"/>
    </location>
    <ligand>
        <name>dimethylallyl diphosphate</name>
        <dbReference type="ChEBI" id="CHEBI:57623"/>
    </ligand>
</feature>
<dbReference type="NCBIfam" id="TIGR00216">
    <property type="entry name" value="ispH_lytB"/>
    <property type="match status" value="1"/>
</dbReference>
<feature type="binding site" evidence="5">
    <location>
        <position position="233"/>
    </location>
    <ligand>
        <name>dimethylallyl diphosphate</name>
        <dbReference type="ChEBI" id="CHEBI:57623"/>
    </ligand>
</feature>
<dbReference type="CDD" id="cd13944">
    <property type="entry name" value="lytB_ispH"/>
    <property type="match status" value="1"/>
</dbReference>
<comment type="similarity">
    <text evidence="5">Belongs to the IspH family.</text>
</comment>
<comment type="function">
    <text evidence="5">Catalyzes the conversion of 1-hydroxy-2-methyl-2-(E)-butenyl 4-diphosphate (HMBPP) into a mixture of isopentenyl diphosphate (IPP) and dimethylallyl diphosphate (DMAPP). Acts in the terminal step of the DOXP/MEP pathway for isoprenoid precursor biosynthesis.</text>
</comment>
<feature type="binding site" evidence="5">
    <location>
        <position position="17"/>
    </location>
    <ligand>
        <name>[4Fe-4S] cluster</name>
        <dbReference type="ChEBI" id="CHEBI:49883"/>
    </ligand>
</feature>
<keyword evidence="3 5" id="KW-0408">Iron</keyword>
<feature type="binding site" evidence="5">
    <location>
        <position position="46"/>
    </location>
    <ligand>
        <name>(2E)-4-hydroxy-3-methylbut-2-enyl diphosphate</name>
        <dbReference type="ChEBI" id="CHEBI:128753"/>
    </ligand>
</feature>
<dbReference type="Proteomes" id="UP001596523">
    <property type="component" value="Unassembled WGS sequence"/>
</dbReference>
<feature type="binding site" evidence="5">
    <location>
        <position position="235"/>
    </location>
    <ligand>
        <name>(2E)-4-hydroxy-3-methylbut-2-enyl diphosphate</name>
        <dbReference type="ChEBI" id="CHEBI:128753"/>
    </ligand>
</feature>
<feature type="binding site" evidence="5">
    <location>
        <position position="79"/>
    </location>
    <ligand>
        <name>(2E)-4-hydroxy-3-methylbut-2-enyl diphosphate</name>
        <dbReference type="ChEBI" id="CHEBI:128753"/>
    </ligand>
</feature>
<feature type="binding site" evidence="5">
    <location>
        <position position="277"/>
    </location>
    <ligand>
        <name>isopentenyl diphosphate</name>
        <dbReference type="ChEBI" id="CHEBI:128769"/>
    </ligand>
</feature>
<comment type="catalytic activity">
    <reaction evidence="5">
        <text>dimethylallyl diphosphate + 2 oxidized [2Fe-2S]-[ferredoxin] + H2O = (2E)-4-hydroxy-3-methylbut-2-enyl diphosphate + 2 reduced [2Fe-2S]-[ferredoxin] + 2 H(+)</text>
        <dbReference type="Rhea" id="RHEA:24825"/>
        <dbReference type="Rhea" id="RHEA-COMP:10000"/>
        <dbReference type="Rhea" id="RHEA-COMP:10001"/>
        <dbReference type="ChEBI" id="CHEBI:15377"/>
        <dbReference type="ChEBI" id="CHEBI:15378"/>
        <dbReference type="ChEBI" id="CHEBI:33737"/>
        <dbReference type="ChEBI" id="CHEBI:33738"/>
        <dbReference type="ChEBI" id="CHEBI:57623"/>
        <dbReference type="ChEBI" id="CHEBI:128753"/>
        <dbReference type="EC" id="1.17.7.4"/>
    </reaction>
</comment>
<feature type="binding site" evidence="5">
    <location>
        <position position="235"/>
    </location>
    <ligand>
        <name>dimethylallyl diphosphate</name>
        <dbReference type="ChEBI" id="CHEBI:57623"/>
    </ligand>
</feature>
<proteinExistence type="inferred from homology"/>
<keyword evidence="7" id="KW-1185">Reference proteome</keyword>
<feature type="binding site" evidence="5">
    <location>
        <position position="129"/>
    </location>
    <ligand>
        <name>isopentenyl diphosphate</name>
        <dbReference type="ChEBI" id="CHEBI:128769"/>
    </ligand>
</feature>
<feature type="binding site" evidence="5">
    <location>
        <position position="46"/>
    </location>
    <ligand>
        <name>dimethylallyl diphosphate</name>
        <dbReference type="ChEBI" id="CHEBI:57623"/>
    </ligand>
</feature>
<feature type="binding site" evidence="5">
    <location>
        <position position="234"/>
    </location>
    <ligand>
        <name>(2E)-4-hydroxy-3-methylbut-2-enyl diphosphate</name>
        <dbReference type="ChEBI" id="CHEBI:128753"/>
    </ligand>
</feature>
<gene>
    <name evidence="5 6" type="primary">ispH</name>
    <name evidence="6" type="ORF">ACFQVC_23105</name>
</gene>
<evidence type="ECO:0000256" key="1">
    <source>
        <dbReference type="ARBA" id="ARBA00022485"/>
    </source>
</evidence>
<dbReference type="Gene3D" id="3.40.1010.20">
    <property type="entry name" value="4-hydroxy-3-methylbut-2-enyl diphosphate reductase, catalytic domain"/>
    <property type="match status" value="2"/>
</dbReference>
<dbReference type="PANTHER" id="PTHR30426">
    <property type="entry name" value="4-HYDROXY-3-METHYLBUT-2-ENYL DIPHOSPHATE REDUCTASE"/>
    <property type="match status" value="1"/>
</dbReference>
<feature type="binding site" evidence="5">
    <location>
        <position position="175"/>
    </location>
    <ligand>
        <name>(2E)-4-hydroxy-3-methylbut-2-enyl diphosphate</name>
        <dbReference type="ChEBI" id="CHEBI:128753"/>
    </ligand>
</feature>
<feature type="binding site" evidence="5">
    <location>
        <position position="46"/>
    </location>
    <ligand>
        <name>isopentenyl diphosphate</name>
        <dbReference type="ChEBI" id="CHEBI:128769"/>
    </ligand>
</feature>
<feature type="binding site" evidence="5">
    <location>
        <position position="233"/>
    </location>
    <ligand>
        <name>isopentenyl diphosphate</name>
        <dbReference type="ChEBI" id="CHEBI:128769"/>
    </ligand>
</feature>
<evidence type="ECO:0000256" key="4">
    <source>
        <dbReference type="ARBA" id="ARBA00023014"/>
    </source>
</evidence>
<accession>A0ABW2JLU7</accession>
<dbReference type="EC" id="1.17.7.4" evidence="5"/>
<dbReference type="Gene3D" id="3.40.50.11270">
    <property type="match status" value="1"/>
</dbReference>
<dbReference type="RefSeq" id="WP_381833441.1">
    <property type="nucleotide sequence ID" value="NZ_JBHTCF010000010.1"/>
</dbReference>
<name>A0ABW2JLU7_9ACTN</name>
<comment type="pathway">
    <text evidence="5">Isoprenoid biosynthesis; dimethylallyl diphosphate biosynthesis; dimethylallyl diphosphate from (2E)-4-hydroxy-3-methylbutenyl diphosphate: step 1/1.</text>
</comment>
<feature type="binding site" evidence="5">
    <location>
        <position position="277"/>
    </location>
    <ligand>
        <name>(2E)-4-hydroxy-3-methylbut-2-enyl diphosphate</name>
        <dbReference type="ChEBI" id="CHEBI:128753"/>
    </ligand>
</feature>
<evidence type="ECO:0000313" key="6">
    <source>
        <dbReference type="EMBL" id="MFC7307104.1"/>
    </source>
</evidence>
<feature type="active site" description="Proton donor" evidence="5">
    <location>
        <position position="131"/>
    </location>
</feature>
<dbReference type="HAMAP" id="MF_00191">
    <property type="entry name" value="IspH"/>
    <property type="match status" value="1"/>
</dbReference>
<organism evidence="6 7">
    <name type="scientific">Streptomyces monticola</name>
    <dbReference type="NCBI Taxonomy" id="2666263"/>
    <lineage>
        <taxon>Bacteria</taxon>
        <taxon>Bacillati</taxon>
        <taxon>Actinomycetota</taxon>
        <taxon>Actinomycetes</taxon>
        <taxon>Kitasatosporales</taxon>
        <taxon>Streptomycetaceae</taxon>
        <taxon>Streptomyces</taxon>
    </lineage>
</organism>
<sequence length="322" mass="34569">MSDDTKLVLLAEPRGFCAGVDRAIGVVEALLARHGPPVYVRKQIVHNHDVVRRLESRGARFVDSVQEVPRGMLCVLSAHGVAPSVRERAAERGLRVIDATCPLVAKVHQEARRFAARGRHILLIGHAAHEEVEGTAGQAPELTTVVESPEALEPLLNSGDSALTADTPVAWLTQTTLSPEDTGPVLDAVRERFRDVRGPASEDICYASLNRQNGVRRLAVRCDAVLVVGSENSSNARRMVEVARTCGAPAHLVPDAGHLDERWLHHVSVVGVSSGASTPESLVDELLARLRALGYGRTEHVAVAEESVAFALPPLRSTGDTP</sequence>
<evidence type="ECO:0000313" key="7">
    <source>
        <dbReference type="Proteomes" id="UP001596523"/>
    </source>
</evidence>
<dbReference type="InterPro" id="IPR003451">
    <property type="entry name" value="LytB/IspH"/>
</dbReference>
<feature type="binding site" evidence="5">
    <location>
        <position position="79"/>
    </location>
    <ligand>
        <name>isopentenyl diphosphate</name>
        <dbReference type="ChEBI" id="CHEBI:128769"/>
    </ligand>
</feature>
<feature type="binding site" evidence="5">
    <location>
        <position position="205"/>
    </location>
    <ligand>
        <name>[4Fe-4S] cluster</name>
        <dbReference type="ChEBI" id="CHEBI:49883"/>
    </ligand>
</feature>
<keyword evidence="2 5" id="KW-0479">Metal-binding</keyword>
<evidence type="ECO:0000256" key="2">
    <source>
        <dbReference type="ARBA" id="ARBA00022723"/>
    </source>
</evidence>
<feature type="binding site" evidence="5">
    <location>
        <position position="101"/>
    </location>
    <ligand>
        <name>[4Fe-4S] cluster</name>
        <dbReference type="ChEBI" id="CHEBI:49883"/>
    </ligand>
</feature>
<feature type="binding site" evidence="5">
    <location>
        <position position="235"/>
    </location>
    <ligand>
        <name>isopentenyl diphosphate</name>
        <dbReference type="ChEBI" id="CHEBI:128769"/>
    </ligand>
</feature>
<protein>
    <recommendedName>
        <fullName evidence="5">4-hydroxy-3-methylbut-2-enyl diphosphate reductase</fullName>
        <shortName evidence="5">HMBPP reductase</shortName>
        <ecNumber evidence="5">1.17.7.4</ecNumber>
    </recommendedName>
</protein>